<keyword evidence="5" id="KW-0627">Porphyrin biosynthesis</keyword>
<dbReference type="PANTHER" id="PTHR45790:SF3">
    <property type="entry name" value="S-ADENOSYL-L-METHIONINE-DEPENDENT UROPORPHYRINOGEN III METHYLTRANSFERASE, CHLOROPLASTIC"/>
    <property type="match status" value="1"/>
</dbReference>
<dbReference type="InterPro" id="IPR050161">
    <property type="entry name" value="Siro_Cobalamin_biosynth"/>
</dbReference>
<evidence type="ECO:0000259" key="6">
    <source>
        <dbReference type="Pfam" id="PF00590"/>
    </source>
</evidence>
<evidence type="ECO:0000256" key="4">
    <source>
        <dbReference type="ARBA" id="ARBA00022691"/>
    </source>
</evidence>
<evidence type="ECO:0000256" key="1">
    <source>
        <dbReference type="ARBA" id="ARBA00004953"/>
    </source>
</evidence>
<dbReference type="InterPro" id="IPR035996">
    <property type="entry name" value="4pyrrol_Methylase_sf"/>
</dbReference>
<dbReference type="AlphaFoldDB" id="A0A1N6UPZ4"/>
<reference evidence="7 8" key="1">
    <citation type="submission" date="2017-01" db="EMBL/GenBank/DDBJ databases">
        <authorList>
            <person name="Mah S.A."/>
            <person name="Swanson W.J."/>
            <person name="Moy G.W."/>
            <person name="Vacquier V.D."/>
        </authorList>
    </citation>
    <scope>NUCLEOTIDE SEQUENCE [LARGE SCALE GENOMIC DNA]</scope>
    <source>
        <strain evidence="7 8">DSM 7027</strain>
    </source>
</reference>
<evidence type="ECO:0000256" key="2">
    <source>
        <dbReference type="ARBA" id="ARBA00022603"/>
    </source>
</evidence>
<dbReference type="Proteomes" id="UP000186895">
    <property type="component" value="Unassembled WGS sequence"/>
</dbReference>
<dbReference type="GO" id="GO:0019354">
    <property type="term" value="P:siroheme biosynthetic process"/>
    <property type="evidence" value="ECO:0007669"/>
    <property type="project" value="TreeGrafter"/>
</dbReference>
<name>A0A1N6UPZ4_9GAMM</name>
<keyword evidence="2 7" id="KW-0489">Methyltransferase</keyword>
<evidence type="ECO:0000313" key="8">
    <source>
        <dbReference type="Proteomes" id="UP000186895"/>
    </source>
</evidence>
<keyword evidence="4" id="KW-0949">S-adenosyl-L-methionine</keyword>
<feature type="domain" description="Tetrapyrrole methylase" evidence="6">
    <location>
        <begin position="26"/>
        <end position="243"/>
    </location>
</feature>
<dbReference type="CDD" id="cd11724">
    <property type="entry name" value="TP_methylase"/>
    <property type="match status" value="1"/>
</dbReference>
<dbReference type="RefSeq" id="WP_076463991.1">
    <property type="nucleotide sequence ID" value="NZ_FTMN01000007.1"/>
</dbReference>
<protein>
    <submittedName>
        <fullName evidence="7">Precorrin-4 methylase</fullName>
    </submittedName>
</protein>
<keyword evidence="3" id="KW-0808">Transferase</keyword>
<dbReference type="InterPro" id="IPR000878">
    <property type="entry name" value="4pyrrol_Mease"/>
</dbReference>
<dbReference type="GO" id="GO:0032259">
    <property type="term" value="P:methylation"/>
    <property type="evidence" value="ECO:0007669"/>
    <property type="project" value="UniProtKB-KW"/>
</dbReference>
<dbReference type="PANTHER" id="PTHR45790">
    <property type="entry name" value="SIROHEME SYNTHASE-RELATED"/>
    <property type="match status" value="1"/>
</dbReference>
<dbReference type="Pfam" id="PF00590">
    <property type="entry name" value="TP_methylase"/>
    <property type="match status" value="1"/>
</dbReference>
<accession>A0A1N6UPZ4</accession>
<dbReference type="InterPro" id="IPR014776">
    <property type="entry name" value="4pyrrole_Mease_sub2"/>
</dbReference>
<comment type="pathway">
    <text evidence="1">Cofactor biosynthesis; adenosylcobalamin biosynthesis.</text>
</comment>
<evidence type="ECO:0000313" key="7">
    <source>
        <dbReference type="EMBL" id="SIQ67684.1"/>
    </source>
</evidence>
<dbReference type="GO" id="GO:0004851">
    <property type="term" value="F:uroporphyrin-III C-methyltransferase activity"/>
    <property type="evidence" value="ECO:0007669"/>
    <property type="project" value="TreeGrafter"/>
</dbReference>
<keyword evidence="8" id="KW-1185">Reference proteome</keyword>
<dbReference type="InterPro" id="IPR014777">
    <property type="entry name" value="4pyrrole_Mease_sub1"/>
</dbReference>
<evidence type="ECO:0000256" key="5">
    <source>
        <dbReference type="ARBA" id="ARBA00023244"/>
    </source>
</evidence>
<dbReference type="Gene3D" id="3.40.1010.10">
    <property type="entry name" value="Cobalt-precorrin-4 Transmethylase, Domain 1"/>
    <property type="match status" value="1"/>
</dbReference>
<dbReference type="EMBL" id="FTMN01000007">
    <property type="protein sequence ID" value="SIQ67684.1"/>
    <property type="molecule type" value="Genomic_DNA"/>
</dbReference>
<sequence length="268" mass="28924">MTDVNSHPLATQTVGAPLPSYLGGQFHLVSTGIGDAGNITVNAQEVLRRADVVFGTSSLLEKFADLLRGKELHDAGHGLFMDLVRRDYSAEKADIMEAKARQTIRQAAEHGKRIAVIDYGDSMIFGPQAGFIQEFRDLNPVVIPGVSSFNAANAALACDVMNGSTSRSVILAAAYDARGDYDGTDTLERLAQTGSTLVFFAMRSKFEQLTERLKRILPGSTPLAVVCHAGRSEQHTIVLATLDTAVAALQGHELPFEHLVYVGDFLSY</sequence>
<evidence type="ECO:0000256" key="3">
    <source>
        <dbReference type="ARBA" id="ARBA00022679"/>
    </source>
</evidence>
<organism evidence="7 8">
    <name type="scientific">Marinobacterium stanieri</name>
    <dbReference type="NCBI Taxonomy" id="49186"/>
    <lineage>
        <taxon>Bacteria</taxon>
        <taxon>Pseudomonadati</taxon>
        <taxon>Pseudomonadota</taxon>
        <taxon>Gammaproteobacteria</taxon>
        <taxon>Oceanospirillales</taxon>
        <taxon>Oceanospirillaceae</taxon>
        <taxon>Marinobacterium</taxon>
    </lineage>
</organism>
<dbReference type="STRING" id="49186.SAMN05421647_107151"/>
<dbReference type="SUPFAM" id="SSF53790">
    <property type="entry name" value="Tetrapyrrole methylase"/>
    <property type="match status" value="1"/>
</dbReference>
<proteinExistence type="predicted"/>
<gene>
    <name evidence="7" type="ORF">SAMN05421647_107151</name>
</gene>
<dbReference type="Gene3D" id="3.30.950.10">
    <property type="entry name" value="Methyltransferase, Cobalt-precorrin-4 Transmethylase, Domain 2"/>
    <property type="match status" value="1"/>
</dbReference>